<dbReference type="SUPFAM" id="SSF110857">
    <property type="entry name" value="Gamma-glutamyl cyclotransferase-like"/>
    <property type="match status" value="1"/>
</dbReference>
<proteinExistence type="predicted"/>
<sequence>MKPTFSKYITMRLQLTNVFQLLIYMRLACSCSSSSANTRFQELPEVHGTKFYYFGYGSNMLSSRIHINNPTAVKIGPALLHNFRLDFAQFTQRWKGAVGTIVPTPDAETWGTLWEIDLVNLPDIDNQEGVHLGTYVPLTVNVELRNRTTLPARCYHLVEQPATNLHNMVWDQVPDARQPSKTYLQCLVKGSIESGIPNEYVQFLQAIRHNGRVAKGLEEKLQLAAVELLQQQEKNLLNGD</sequence>
<dbReference type="PANTHER" id="PTHR12935:SF0">
    <property type="entry name" value="GAMMA-GLUTAMYLCYCLOTRANSFERASE"/>
    <property type="match status" value="1"/>
</dbReference>
<evidence type="ECO:0000313" key="6">
    <source>
        <dbReference type="RefSeq" id="XP_030372634.1"/>
    </source>
</evidence>
<dbReference type="Proteomes" id="UP000504634">
    <property type="component" value="Unplaced"/>
</dbReference>
<dbReference type="InterPro" id="IPR013024">
    <property type="entry name" value="GGCT-like"/>
</dbReference>
<name>A0A6J2T9E1_DROLE</name>
<dbReference type="EC" id="4.3.2.9" evidence="1"/>
<dbReference type="InterPro" id="IPR036568">
    <property type="entry name" value="GGCT-like_sf"/>
</dbReference>
<feature type="active site" description="Proton acceptor" evidence="3">
    <location>
        <position position="128"/>
    </location>
</feature>
<evidence type="ECO:0000256" key="2">
    <source>
        <dbReference type="ARBA" id="ARBA00023239"/>
    </source>
</evidence>
<gene>
    <name evidence="6" type="primary">LOC115622734</name>
</gene>
<keyword evidence="5" id="KW-1185">Reference proteome</keyword>
<evidence type="ECO:0000256" key="4">
    <source>
        <dbReference type="PIRSR" id="PIRSR617939-2"/>
    </source>
</evidence>
<reference evidence="6" key="1">
    <citation type="submission" date="2025-08" db="UniProtKB">
        <authorList>
            <consortium name="RefSeq"/>
        </authorList>
    </citation>
    <scope>IDENTIFICATION</scope>
    <source>
        <strain evidence="6">11010-0011.00</strain>
        <tissue evidence="6">Whole body</tissue>
    </source>
</reference>
<dbReference type="Gene3D" id="3.10.490.10">
    <property type="entry name" value="Gamma-glutamyl cyclotransferase-like"/>
    <property type="match status" value="1"/>
</dbReference>
<dbReference type="OrthoDB" id="2924818at2759"/>
<dbReference type="CDD" id="cd06661">
    <property type="entry name" value="GGCT_like"/>
    <property type="match status" value="1"/>
</dbReference>
<protein>
    <recommendedName>
        <fullName evidence="1">gamma-glutamylcyclotransferase</fullName>
        <ecNumber evidence="1">4.3.2.9</ecNumber>
    </recommendedName>
</protein>
<dbReference type="AlphaFoldDB" id="A0A6J2T9E1"/>
<dbReference type="Pfam" id="PF13772">
    <property type="entry name" value="AIG2_2"/>
    <property type="match status" value="1"/>
</dbReference>
<keyword evidence="2" id="KW-0456">Lyase</keyword>
<dbReference type="InterPro" id="IPR017939">
    <property type="entry name" value="G-Glutamylcylcotransferase"/>
</dbReference>
<evidence type="ECO:0000313" key="5">
    <source>
        <dbReference type="Proteomes" id="UP000504634"/>
    </source>
</evidence>
<evidence type="ECO:0000256" key="3">
    <source>
        <dbReference type="PIRSR" id="PIRSR617939-1"/>
    </source>
</evidence>
<dbReference type="GeneID" id="115622734"/>
<dbReference type="GO" id="GO:0003839">
    <property type="term" value="F:gamma-glutamylcyclotransferase activity"/>
    <property type="evidence" value="ECO:0007669"/>
    <property type="project" value="UniProtKB-EC"/>
</dbReference>
<dbReference type="PANTHER" id="PTHR12935">
    <property type="entry name" value="GAMMA-GLUTAMYLCYCLOTRANSFERASE"/>
    <property type="match status" value="1"/>
</dbReference>
<organism evidence="5 6">
    <name type="scientific">Drosophila lebanonensis</name>
    <name type="common">Fruit fly</name>
    <name type="synonym">Scaptodrosophila lebanonensis</name>
    <dbReference type="NCBI Taxonomy" id="7225"/>
    <lineage>
        <taxon>Eukaryota</taxon>
        <taxon>Metazoa</taxon>
        <taxon>Ecdysozoa</taxon>
        <taxon>Arthropoda</taxon>
        <taxon>Hexapoda</taxon>
        <taxon>Insecta</taxon>
        <taxon>Pterygota</taxon>
        <taxon>Neoptera</taxon>
        <taxon>Endopterygota</taxon>
        <taxon>Diptera</taxon>
        <taxon>Brachycera</taxon>
        <taxon>Muscomorpha</taxon>
        <taxon>Ephydroidea</taxon>
        <taxon>Drosophilidae</taxon>
        <taxon>Scaptodrosophila</taxon>
    </lineage>
</organism>
<accession>A0A6J2T9E1</accession>
<dbReference type="RefSeq" id="XP_030372634.1">
    <property type="nucleotide sequence ID" value="XM_030516774.1"/>
</dbReference>
<feature type="binding site" evidence="4">
    <location>
        <begin position="53"/>
        <end position="58"/>
    </location>
    <ligand>
        <name>substrate</name>
    </ligand>
</feature>
<feature type="binding site" evidence="4">
    <location>
        <position position="183"/>
    </location>
    <ligand>
        <name>substrate</name>
    </ligand>
</feature>
<evidence type="ECO:0000256" key="1">
    <source>
        <dbReference type="ARBA" id="ARBA00012346"/>
    </source>
</evidence>